<accession>A0A8S1XW59</accession>
<protein>
    <recommendedName>
        <fullName evidence="1">Ubiquitin-like domain-containing protein</fullName>
    </recommendedName>
</protein>
<evidence type="ECO:0000259" key="1">
    <source>
        <dbReference type="Pfam" id="PF00240"/>
    </source>
</evidence>
<proteinExistence type="predicted"/>
<organism evidence="2 3">
    <name type="scientific">Paramecium pentaurelia</name>
    <dbReference type="NCBI Taxonomy" id="43138"/>
    <lineage>
        <taxon>Eukaryota</taxon>
        <taxon>Sar</taxon>
        <taxon>Alveolata</taxon>
        <taxon>Ciliophora</taxon>
        <taxon>Intramacronucleata</taxon>
        <taxon>Oligohymenophorea</taxon>
        <taxon>Peniculida</taxon>
        <taxon>Parameciidae</taxon>
        <taxon>Paramecium</taxon>
    </lineage>
</organism>
<dbReference type="OrthoDB" id="310533at2759"/>
<feature type="domain" description="Ubiquitin-like" evidence="1">
    <location>
        <begin position="165"/>
        <end position="221"/>
    </location>
</feature>
<dbReference type="Pfam" id="PF00240">
    <property type="entry name" value="ubiquitin"/>
    <property type="match status" value="1"/>
</dbReference>
<evidence type="ECO:0000313" key="2">
    <source>
        <dbReference type="EMBL" id="CAD8204728.1"/>
    </source>
</evidence>
<evidence type="ECO:0000313" key="3">
    <source>
        <dbReference type="Proteomes" id="UP000689195"/>
    </source>
</evidence>
<dbReference type="InterPro" id="IPR000626">
    <property type="entry name" value="Ubiquitin-like_dom"/>
</dbReference>
<dbReference type="Proteomes" id="UP000689195">
    <property type="component" value="Unassembled WGS sequence"/>
</dbReference>
<dbReference type="EMBL" id="CAJJDO010000138">
    <property type="protein sequence ID" value="CAD8204728.1"/>
    <property type="molecule type" value="Genomic_DNA"/>
</dbReference>
<keyword evidence="3" id="KW-1185">Reference proteome</keyword>
<name>A0A8S1XW59_9CILI</name>
<dbReference type="AlphaFoldDB" id="A0A8S1XW59"/>
<gene>
    <name evidence="2" type="ORF">PPENT_87.1.T1380062</name>
</gene>
<reference evidence="2" key="1">
    <citation type="submission" date="2021-01" db="EMBL/GenBank/DDBJ databases">
        <authorList>
            <consortium name="Genoscope - CEA"/>
            <person name="William W."/>
        </authorList>
    </citation>
    <scope>NUCLEOTIDE SEQUENCE</scope>
</reference>
<sequence>MKKYEVVVNNGLFRFEYEPKSHSANINDVIQFINQQKGFPAKSQLYIIVDNNIKDTKFDLKDAKTNIINIKFSDIIETFTIQHINKDEKYKLVLEKVDTCQQLIEIEKKIANLIKCEEYPIKILKKNQFFDRNLLLCQIFIYQQEIYYHVLAMFIIQYKDKRQLFQIDAFSHFDKIKQKIRQKFGIDEEIELYFRGRLLEEQQTYQFYKIHQNAELELRVKSMQKIQILYQEKIYEFNLSVNLTIEDIIKYNKQFDQIHQNQVLQIHYNNQCLENNIRIGDLDLSNDILFIMTNKIQEKFLLIKFVNKEQQQQNYQFRVSNLEYFQIIYDKYPFKGKIFEFYVNDIKLAINDKLMFNDIQFKDDNNYLIQYQLILNYQIINVTFQDEEGNVLKIQVKSEDIIYDEIMKNLNNENARIKAYKKGQLIDLNGTYKSEEIQDGDIINYYFAEITIQFMIWFRDQHQIQEINVNYLDRIKDLKEKIINQHKITDECKILLDGDILNDDVCLKNFKQNTIFRISKIFHFKIELLLDNNIEQSECRFYETDKISQIKYQYREIFWDEVCIQVDNKEDLDDNDELSDYINKVLRISKKNINVRYKFDGTQIVYQDKYSKLITLGEMLKIIANRQSRCYICNNLMDENIKLDDLNLDPNTEITIQCTSRAQFIEFNNNLNKFDIDFYPEDIIGQAIKNHIKGKFIIQQDNKELNLQKSFQSENIQNGAELIIIFLVTIKFKDFETKELLFSQTYKGNMKISQILNQKNFNKARVYYLEKEINQDKTLAELGVIDYSELNIEVLENILILHLDDKITKIIINSNITIQTLKQQQNLNNENYQIYAIHDQTQVLSNDIILKTLLDENNEIELIYKMNNSYIQIHLIDNEDRQYTENVQLNQQVKTFINELKIKYNLDENPQIFYEGEILDQEQYFSELQITQDTLFEIII</sequence>
<comment type="caution">
    <text evidence="2">The sequence shown here is derived from an EMBL/GenBank/DDBJ whole genome shotgun (WGS) entry which is preliminary data.</text>
</comment>
<dbReference type="CDD" id="cd17039">
    <property type="entry name" value="Ubl_ubiquitin_like"/>
    <property type="match status" value="1"/>
</dbReference>